<dbReference type="InterPro" id="IPR023509">
    <property type="entry name" value="DTD-like_sf"/>
</dbReference>
<dbReference type="CDD" id="cd00563">
    <property type="entry name" value="Dtyr_deacylase"/>
    <property type="match status" value="1"/>
</dbReference>
<dbReference type="EMBL" id="FMYI01000003">
    <property type="protein sequence ID" value="SDB96722.1"/>
    <property type="molecule type" value="Genomic_DNA"/>
</dbReference>
<dbReference type="InterPro" id="IPR003732">
    <property type="entry name" value="Daa-tRNA_deacyls_DTD"/>
</dbReference>
<comment type="subunit">
    <text evidence="2">Homodimer.</text>
</comment>
<dbReference type="NCBIfam" id="TIGR00256">
    <property type="entry name" value="D-aminoacyl-tRNA deacylase"/>
    <property type="match status" value="1"/>
</dbReference>
<keyword evidence="2" id="KW-0694">RNA-binding</keyword>
<dbReference type="Pfam" id="PF02580">
    <property type="entry name" value="Tyr_Deacylase"/>
    <property type="match status" value="1"/>
</dbReference>
<dbReference type="SUPFAM" id="SSF69500">
    <property type="entry name" value="DTD-like"/>
    <property type="match status" value="1"/>
</dbReference>
<comment type="domain">
    <text evidence="2">A Gly-cisPro motif from one monomer fits into the active site of the other monomer to allow specific chiral rejection of L-amino acids.</text>
</comment>
<sequence length="151" mass="16715">MKAVIQRAKRGKVTVSDQVVGSIESGLVVLLGVTHDDTSEDAQYLANKIVNLRIFEDEDQKMNNSLLDQQGQVLSISQFTLYSDTRKGRRPNFMEAAKPDQAKQLYETFNDALGAFGVVVETGVFGEMMDVELVNDGPVTITIDSEQRNSK</sequence>
<keyword evidence="2" id="KW-0820">tRNA-binding</keyword>
<dbReference type="GO" id="GO:0051500">
    <property type="term" value="F:D-tyrosyl-tRNA(Tyr) deacylase activity"/>
    <property type="evidence" value="ECO:0007669"/>
    <property type="project" value="TreeGrafter"/>
</dbReference>
<dbReference type="Proteomes" id="UP000242949">
    <property type="component" value="Unassembled WGS sequence"/>
</dbReference>
<reference evidence="4" key="1">
    <citation type="submission" date="2016-09" db="EMBL/GenBank/DDBJ databases">
        <authorList>
            <person name="Varghese N."/>
            <person name="Submissions S."/>
        </authorList>
    </citation>
    <scope>NUCLEOTIDE SEQUENCE [LARGE SCALE GENOMIC DNA]</scope>
    <source>
        <strain evidence="4">S5</strain>
    </source>
</reference>
<comment type="function">
    <text evidence="2">An aminoacyl-tRNA editing enzyme that deacylates mischarged D-aminoacyl-tRNAs. Also deacylates mischarged glycyl-tRNA(Ala), protecting cells against glycine mischarging by AlaRS. Acts via tRNA-based rather than protein-based catalysis; rejects L-amino acids rather than detecting D-amino acids in the active site. By recycling D-aminoacyl-tRNA to D-amino acids and free tRNA molecules, this enzyme counteracts the toxicity associated with the formation of D-aminoacyl-tRNA entities in vivo and helps enforce protein L-homochirality.</text>
</comment>
<comment type="catalytic activity">
    <reaction evidence="2">
        <text>a D-aminoacyl-tRNA + H2O = a tRNA + a D-alpha-amino acid + H(+)</text>
        <dbReference type="Rhea" id="RHEA:13953"/>
        <dbReference type="Rhea" id="RHEA-COMP:10123"/>
        <dbReference type="Rhea" id="RHEA-COMP:10124"/>
        <dbReference type="ChEBI" id="CHEBI:15377"/>
        <dbReference type="ChEBI" id="CHEBI:15378"/>
        <dbReference type="ChEBI" id="CHEBI:59871"/>
        <dbReference type="ChEBI" id="CHEBI:78442"/>
        <dbReference type="ChEBI" id="CHEBI:79333"/>
        <dbReference type="EC" id="3.1.1.96"/>
    </reaction>
</comment>
<dbReference type="PANTHER" id="PTHR10472:SF5">
    <property type="entry name" value="D-AMINOACYL-TRNA DEACYLASE 1"/>
    <property type="match status" value="1"/>
</dbReference>
<dbReference type="PANTHER" id="PTHR10472">
    <property type="entry name" value="D-TYROSYL-TRNA TYR DEACYLASE"/>
    <property type="match status" value="1"/>
</dbReference>
<proteinExistence type="inferred from homology"/>
<dbReference type="GO" id="GO:0019478">
    <property type="term" value="P:D-amino acid catabolic process"/>
    <property type="evidence" value="ECO:0007669"/>
    <property type="project" value="UniProtKB-UniRule"/>
</dbReference>
<protein>
    <recommendedName>
        <fullName evidence="2">D-aminoacyl-tRNA deacylase</fullName>
        <shortName evidence="2">DTD</shortName>
        <ecNumber evidence="2">3.1.1.96</ecNumber>
    </recommendedName>
    <alternativeName>
        <fullName evidence="2">Gly-tRNA(Ala) deacylase</fullName>
        <ecNumber evidence="2">3.1.1.-</ecNumber>
    </alternativeName>
</protein>
<accession>A0A1G6HR60</accession>
<dbReference type="GO" id="GO:0005737">
    <property type="term" value="C:cytoplasm"/>
    <property type="evidence" value="ECO:0007669"/>
    <property type="project" value="UniProtKB-SubCell"/>
</dbReference>
<comment type="similarity">
    <text evidence="1 2">Belongs to the DTD family.</text>
</comment>
<comment type="subcellular location">
    <subcellularLocation>
        <location evidence="2">Cytoplasm</location>
    </subcellularLocation>
</comment>
<evidence type="ECO:0000313" key="4">
    <source>
        <dbReference type="Proteomes" id="UP000242949"/>
    </source>
</evidence>
<dbReference type="HAMAP" id="MF_00518">
    <property type="entry name" value="Deacylase_Dtd"/>
    <property type="match status" value="1"/>
</dbReference>
<dbReference type="FunFam" id="3.50.80.10:FF:000001">
    <property type="entry name" value="D-aminoacyl-tRNA deacylase"/>
    <property type="match status" value="1"/>
</dbReference>
<dbReference type="GO" id="GO:0000049">
    <property type="term" value="F:tRNA binding"/>
    <property type="evidence" value="ECO:0007669"/>
    <property type="project" value="UniProtKB-UniRule"/>
</dbReference>
<dbReference type="Gene3D" id="3.50.80.10">
    <property type="entry name" value="D-tyrosyl-tRNA(Tyr) deacylase"/>
    <property type="match status" value="1"/>
</dbReference>
<dbReference type="RefSeq" id="WP_090794314.1">
    <property type="nucleotide sequence ID" value="NZ_FMYI01000003.1"/>
</dbReference>
<dbReference type="OrthoDB" id="9801395at2"/>
<feature type="short sequence motif" description="Gly-cisPro motif, important for rejection of L-amino acids" evidence="2">
    <location>
        <begin position="137"/>
        <end position="138"/>
    </location>
</feature>
<keyword evidence="2" id="KW-0963">Cytoplasm</keyword>
<dbReference type="EC" id="3.1.1.-" evidence="2"/>
<organism evidence="3 4">
    <name type="scientific">Pelagirhabdus alkalitolerans</name>
    <dbReference type="NCBI Taxonomy" id="1612202"/>
    <lineage>
        <taxon>Bacteria</taxon>
        <taxon>Bacillati</taxon>
        <taxon>Bacillota</taxon>
        <taxon>Bacilli</taxon>
        <taxon>Bacillales</taxon>
        <taxon>Bacillaceae</taxon>
        <taxon>Pelagirhabdus</taxon>
    </lineage>
</organism>
<dbReference type="STRING" id="1612202.SAMN05421734_103183"/>
<keyword evidence="4" id="KW-1185">Reference proteome</keyword>
<dbReference type="EC" id="3.1.1.96" evidence="2"/>
<name>A0A1G6HR60_9BACI</name>
<comment type="catalytic activity">
    <reaction evidence="2">
        <text>glycyl-tRNA(Ala) + H2O = tRNA(Ala) + glycine + H(+)</text>
        <dbReference type="Rhea" id="RHEA:53744"/>
        <dbReference type="Rhea" id="RHEA-COMP:9657"/>
        <dbReference type="Rhea" id="RHEA-COMP:13640"/>
        <dbReference type="ChEBI" id="CHEBI:15377"/>
        <dbReference type="ChEBI" id="CHEBI:15378"/>
        <dbReference type="ChEBI" id="CHEBI:57305"/>
        <dbReference type="ChEBI" id="CHEBI:78442"/>
        <dbReference type="ChEBI" id="CHEBI:78522"/>
    </reaction>
</comment>
<keyword evidence="2" id="KW-0378">Hydrolase</keyword>
<evidence type="ECO:0000256" key="2">
    <source>
        <dbReference type="HAMAP-Rule" id="MF_00518"/>
    </source>
</evidence>
<gene>
    <name evidence="2" type="primary">dtd</name>
    <name evidence="3" type="ORF">SAMN05421734_103183</name>
</gene>
<evidence type="ECO:0000256" key="1">
    <source>
        <dbReference type="ARBA" id="ARBA00009673"/>
    </source>
</evidence>
<evidence type="ECO:0000313" key="3">
    <source>
        <dbReference type="EMBL" id="SDB96722.1"/>
    </source>
</evidence>
<dbReference type="GO" id="GO:0106026">
    <property type="term" value="F:Gly-tRNA(Ala) deacylase activity"/>
    <property type="evidence" value="ECO:0007669"/>
    <property type="project" value="UniProtKB-UniRule"/>
</dbReference>
<dbReference type="GO" id="GO:0043908">
    <property type="term" value="F:Ser(Gly)-tRNA(Ala) hydrolase activity"/>
    <property type="evidence" value="ECO:0007669"/>
    <property type="project" value="UniProtKB-UniRule"/>
</dbReference>
<dbReference type="AlphaFoldDB" id="A0A1G6HR60"/>